<dbReference type="OrthoDB" id="1194598at2759"/>
<protein>
    <submittedName>
        <fullName evidence="1">Uncharacterized protein</fullName>
    </submittedName>
</protein>
<accession>A0A565CMX6</accession>
<reference evidence="1" key="1">
    <citation type="submission" date="2019-07" db="EMBL/GenBank/DDBJ databases">
        <authorList>
            <person name="Dittberner H."/>
        </authorList>
    </citation>
    <scope>NUCLEOTIDE SEQUENCE [LARGE SCALE GENOMIC DNA]</scope>
</reference>
<comment type="caution">
    <text evidence="1">The sequence shown here is derived from an EMBL/GenBank/DDBJ whole genome shotgun (WGS) entry which is preliminary data.</text>
</comment>
<name>A0A565CMX6_9BRAS</name>
<dbReference type="Proteomes" id="UP000489600">
    <property type="component" value="Unassembled WGS sequence"/>
</dbReference>
<evidence type="ECO:0000313" key="1">
    <source>
        <dbReference type="EMBL" id="VVB14836.1"/>
    </source>
</evidence>
<gene>
    <name evidence="1" type="ORF">ANE_LOCUS25280</name>
</gene>
<proteinExistence type="predicted"/>
<evidence type="ECO:0000313" key="2">
    <source>
        <dbReference type="Proteomes" id="UP000489600"/>
    </source>
</evidence>
<sequence>MANTITTFDIRLQQPLEKEIGGLIVIKTTIYRNFTTTPSVRTYFFFNLSDFLYEDESEDKEYFYEYLRRERVDNANTILMNIIMLVDNETSSSTYSIMNNVTYHVSLHICDITTNLTEEQAIQESFDAAIVVQRLAFQASIDALERKLFEVEENMHGKKESSCMICL</sequence>
<keyword evidence="2" id="KW-1185">Reference proteome</keyword>
<organism evidence="1 2">
    <name type="scientific">Arabis nemorensis</name>
    <dbReference type="NCBI Taxonomy" id="586526"/>
    <lineage>
        <taxon>Eukaryota</taxon>
        <taxon>Viridiplantae</taxon>
        <taxon>Streptophyta</taxon>
        <taxon>Embryophyta</taxon>
        <taxon>Tracheophyta</taxon>
        <taxon>Spermatophyta</taxon>
        <taxon>Magnoliopsida</taxon>
        <taxon>eudicotyledons</taxon>
        <taxon>Gunneridae</taxon>
        <taxon>Pentapetalae</taxon>
        <taxon>rosids</taxon>
        <taxon>malvids</taxon>
        <taxon>Brassicales</taxon>
        <taxon>Brassicaceae</taxon>
        <taxon>Arabideae</taxon>
        <taxon>Arabis</taxon>
    </lineage>
</organism>
<dbReference type="EMBL" id="CABITT030000008">
    <property type="protein sequence ID" value="VVB14836.1"/>
    <property type="molecule type" value="Genomic_DNA"/>
</dbReference>
<dbReference type="AlphaFoldDB" id="A0A565CMX6"/>